<evidence type="ECO:0000259" key="7">
    <source>
        <dbReference type="Pfam" id="PF16656"/>
    </source>
</evidence>
<dbReference type="SUPFAM" id="SSF56300">
    <property type="entry name" value="Metallo-dependent phosphatases"/>
    <property type="match status" value="1"/>
</dbReference>
<dbReference type="InterPro" id="IPR041792">
    <property type="entry name" value="MPP_PAP"/>
</dbReference>
<dbReference type="InterPro" id="IPR004843">
    <property type="entry name" value="Calcineurin-like_PHP"/>
</dbReference>
<evidence type="ECO:0000256" key="2">
    <source>
        <dbReference type="ARBA" id="ARBA00022801"/>
    </source>
</evidence>
<feature type="domain" description="Purple acid phosphatase C-terminal" evidence="6">
    <location>
        <begin position="417"/>
        <end position="482"/>
    </location>
</feature>
<dbReference type="GO" id="GO:0003993">
    <property type="term" value="F:acid phosphatase activity"/>
    <property type="evidence" value="ECO:0007669"/>
    <property type="project" value="UniProtKB-EC"/>
</dbReference>
<keyword evidence="1 4" id="KW-0732">Signal</keyword>
<evidence type="ECO:0000256" key="4">
    <source>
        <dbReference type="RuleBase" id="RU361203"/>
    </source>
</evidence>
<dbReference type="Gene3D" id="2.60.40.380">
    <property type="entry name" value="Purple acid phosphatase-like, N-terminal"/>
    <property type="match status" value="1"/>
</dbReference>
<protein>
    <recommendedName>
        <fullName evidence="4">Purple acid phosphatase</fullName>
        <ecNumber evidence="4">3.1.3.2</ecNumber>
    </recommendedName>
</protein>
<dbReference type="AlphaFoldDB" id="A0A9P6VG00"/>
<dbReference type="Proteomes" id="UP000785200">
    <property type="component" value="Unassembled WGS sequence"/>
</dbReference>
<evidence type="ECO:0000256" key="3">
    <source>
        <dbReference type="ARBA" id="ARBA00023180"/>
    </source>
</evidence>
<dbReference type="PANTHER" id="PTHR22953">
    <property type="entry name" value="ACID PHOSPHATASE RELATED"/>
    <property type="match status" value="1"/>
</dbReference>
<comment type="catalytic activity">
    <reaction evidence="4">
        <text>a phosphate monoester + H2O = an alcohol + phosphate</text>
        <dbReference type="Rhea" id="RHEA:15017"/>
        <dbReference type="ChEBI" id="CHEBI:15377"/>
        <dbReference type="ChEBI" id="CHEBI:30879"/>
        <dbReference type="ChEBI" id="CHEBI:43474"/>
        <dbReference type="ChEBI" id="CHEBI:67140"/>
        <dbReference type="EC" id="3.1.3.2"/>
    </reaction>
</comment>
<dbReference type="Pfam" id="PF16656">
    <property type="entry name" value="Pur_ac_phosph_N"/>
    <property type="match status" value="1"/>
</dbReference>
<comment type="similarity">
    <text evidence="4">Belongs to the metallophosphoesterase superfamily. Purple acid phosphatase family.</text>
</comment>
<dbReference type="InterPro" id="IPR015914">
    <property type="entry name" value="PAPs_N"/>
</dbReference>
<evidence type="ECO:0000313" key="9">
    <source>
        <dbReference type="Proteomes" id="UP000785200"/>
    </source>
</evidence>
<feature type="domain" description="Calcineurin-like phosphoesterase" evidence="5">
    <location>
        <begin position="145"/>
        <end position="395"/>
    </location>
</feature>
<keyword evidence="2 4" id="KW-0378">Hydrolase</keyword>
<accession>A0A9P6VG00</accession>
<evidence type="ECO:0000313" key="8">
    <source>
        <dbReference type="EMBL" id="KAG0647213.1"/>
    </source>
</evidence>
<dbReference type="InterPro" id="IPR029052">
    <property type="entry name" value="Metallo-depent_PP-like"/>
</dbReference>
<proteinExistence type="inferred from homology"/>
<dbReference type="InterPro" id="IPR039331">
    <property type="entry name" value="PAPs-like"/>
</dbReference>
<keyword evidence="9" id="KW-1185">Reference proteome</keyword>
<dbReference type="InterPro" id="IPR025733">
    <property type="entry name" value="PAPs_C"/>
</dbReference>
<dbReference type="Pfam" id="PF00149">
    <property type="entry name" value="Metallophos"/>
    <property type="match status" value="1"/>
</dbReference>
<dbReference type="PANTHER" id="PTHR22953:SF145">
    <property type="entry name" value="PURPLE ACID PHOSPHATASE"/>
    <property type="match status" value="1"/>
</dbReference>
<dbReference type="GO" id="GO:0046872">
    <property type="term" value="F:metal ion binding"/>
    <property type="evidence" value="ECO:0007669"/>
    <property type="project" value="InterPro"/>
</dbReference>
<dbReference type="SUPFAM" id="SSF49363">
    <property type="entry name" value="Purple acid phosphatase, N-terminal domain"/>
    <property type="match status" value="1"/>
</dbReference>
<dbReference type="EC" id="3.1.3.2" evidence="4"/>
<dbReference type="CDD" id="cd00839">
    <property type="entry name" value="MPP_PAPs"/>
    <property type="match status" value="1"/>
</dbReference>
<reference evidence="8" key="1">
    <citation type="submission" date="2019-07" db="EMBL/GenBank/DDBJ databases">
        <title>Hyphodiscus hymeniophilus genome sequencing and assembly.</title>
        <authorList>
            <person name="Kramer G."/>
            <person name="Nodwell J."/>
        </authorList>
    </citation>
    <scope>NUCLEOTIDE SEQUENCE</scope>
    <source>
        <strain evidence="8">ATCC 34498</strain>
    </source>
</reference>
<dbReference type="OrthoDB" id="45007at2759"/>
<comment type="caution">
    <text evidence="8">The sequence shown here is derived from an EMBL/GenBank/DDBJ whole genome shotgun (WGS) entry which is preliminary data.</text>
</comment>
<keyword evidence="3" id="KW-0325">Glycoprotein</keyword>
<organism evidence="8 9">
    <name type="scientific">Hyphodiscus hymeniophilus</name>
    <dbReference type="NCBI Taxonomy" id="353542"/>
    <lineage>
        <taxon>Eukaryota</taxon>
        <taxon>Fungi</taxon>
        <taxon>Dikarya</taxon>
        <taxon>Ascomycota</taxon>
        <taxon>Pezizomycotina</taxon>
        <taxon>Leotiomycetes</taxon>
        <taxon>Helotiales</taxon>
        <taxon>Hyphodiscaceae</taxon>
        <taxon>Hyphodiscus</taxon>
    </lineage>
</organism>
<feature type="domain" description="Purple acid phosphatase N-terminal" evidence="7">
    <location>
        <begin position="18"/>
        <end position="88"/>
    </location>
</feature>
<name>A0A9P6VG00_9HELO</name>
<dbReference type="Gene3D" id="3.60.21.10">
    <property type="match status" value="1"/>
</dbReference>
<gene>
    <name evidence="8" type="ORF">D0Z07_7194</name>
</gene>
<feature type="signal peptide" evidence="4">
    <location>
        <begin position="1"/>
        <end position="21"/>
    </location>
</feature>
<evidence type="ECO:0000256" key="1">
    <source>
        <dbReference type="ARBA" id="ARBA00022729"/>
    </source>
</evidence>
<dbReference type="Pfam" id="PF14008">
    <property type="entry name" value="Metallophos_C"/>
    <property type="match status" value="1"/>
</dbReference>
<sequence>MHFLQLAAALLTLFLPKLVRSAYAGPHAMTVSWNTYVELDAPTVHFGESKNSLTRKASSNVSITYPSSLTYNNHVRIEGLRADTKYWYLPEGLISNCDLVGPFTFKTPRVIGDMSPYAVALVVDMGTMGPEGLSDTAGTGIAAADILMPGEQNTIQSLTHEIDTFEFLIQPGDFAYADTWLTEVNGGYLNATTSLEGGAKAYESILDDFYDQLTNVTKAVPFMTAPGNHEANCVDGNYSQFCLLHDLGCPLGQSNFTGYINHFRMPSDVANQAPHNFGVGNMWYSYDNGQICFNDTVQARMVHYVSLDMETDYPDYADANYDPIQFGSYLLQQVDFLAADLAAVDRCKTPWIVITGHRQWYSSGTGPCTACQAVFEPLFNEYQIDLYLSGHYHVYERQYPIGLNASIDYNNLDDPSAPWYIINGVGGHYGGLSPFNIADSPYQVFGLSILNATYGWSRLTFHNRTHMTHEFVNSSSNAVLDSATLYKNHTFAHRCNSRATWSNTTFRLE</sequence>
<dbReference type="EMBL" id="VNKQ01000013">
    <property type="protein sequence ID" value="KAG0647213.1"/>
    <property type="molecule type" value="Genomic_DNA"/>
</dbReference>
<feature type="chain" id="PRO_5040543562" description="Purple acid phosphatase" evidence="4">
    <location>
        <begin position="22"/>
        <end position="509"/>
    </location>
</feature>
<evidence type="ECO:0000259" key="5">
    <source>
        <dbReference type="Pfam" id="PF00149"/>
    </source>
</evidence>
<dbReference type="InterPro" id="IPR008963">
    <property type="entry name" value="Purple_acid_Pase-like_N"/>
</dbReference>
<evidence type="ECO:0000259" key="6">
    <source>
        <dbReference type="Pfam" id="PF14008"/>
    </source>
</evidence>